<feature type="region of interest" description="Disordered" evidence="1">
    <location>
        <begin position="1"/>
        <end position="23"/>
    </location>
</feature>
<evidence type="ECO:0000313" key="2">
    <source>
        <dbReference type="EMBL" id="CDF37659.1"/>
    </source>
</evidence>
<dbReference type="AlphaFoldDB" id="R7QHU8"/>
<organism evidence="2 3">
    <name type="scientific">Chondrus crispus</name>
    <name type="common">Carrageen Irish moss</name>
    <name type="synonym">Polymorpha crispa</name>
    <dbReference type="NCBI Taxonomy" id="2769"/>
    <lineage>
        <taxon>Eukaryota</taxon>
        <taxon>Rhodophyta</taxon>
        <taxon>Florideophyceae</taxon>
        <taxon>Rhodymeniophycidae</taxon>
        <taxon>Gigartinales</taxon>
        <taxon>Gigartinaceae</taxon>
        <taxon>Chondrus</taxon>
    </lineage>
</organism>
<reference evidence="3" key="1">
    <citation type="journal article" date="2013" name="Proc. Natl. Acad. Sci. U.S.A.">
        <title>Genome structure and metabolic features in the red seaweed Chondrus crispus shed light on evolution of the Archaeplastida.</title>
        <authorList>
            <person name="Collen J."/>
            <person name="Porcel B."/>
            <person name="Carre W."/>
            <person name="Ball S.G."/>
            <person name="Chaparro C."/>
            <person name="Tonon T."/>
            <person name="Barbeyron T."/>
            <person name="Michel G."/>
            <person name="Noel B."/>
            <person name="Valentin K."/>
            <person name="Elias M."/>
            <person name="Artiguenave F."/>
            <person name="Arun A."/>
            <person name="Aury J.M."/>
            <person name="Barbosa-Neto J.F."/>
            <person name="Bothwell J.H."/>
            <person name="Bouget F.Y."/>
            <person name="Brillet L."/>
            <person name="Cabello-Hurtado F."/>
            <person name="Capella-Gutierrez S."/>
            <person name="Charrier B."/>
            <person name="Cladiere L."/>
            <person name="Cock J.M."/>
            <person name="Coelho S.M."/>
            <person name="Colleoni C."/>
            <person name="Czjzek M."/>
            <person name="Da Silva C."/>
            <person name="Delage L."/>
            <person name="Denoeud F."/>
            <person name="Deschamps P."/>
            <person name="Dittami S.M."/>
            <person name="Gabaldon T."/>
            <person name="Gachon C.M."/>
            <person name="Groisillier A."/>
            <person name="Herve C."/>
            <person name="Jabbari K."/>
            <person name="Katinka M."/>
            <person name="Kloareg B."/>
            <person name="Kowalczyk N."/>
            <person name="Labadie K."/>
            <person name="Leblanc C."/>
            <person name="Lopez P.J."/>
            <person name="McLachlan D.H."/>
            <person name="Meslet-Cladiere L."/>
            <person name="Moustafa A."/>
            <person name="Nehr Z."/>
            <person name="Nyvall Collen P."/>
            <person name="Panaud O."/>
            <person name="Partensky F."/>
            <person name="Poulain J."/>
            <person name="Rensing S.A."/>
            <person name="Rousvoal S."/>
            <person name="Samson G."/>
            <person name="Symeonidi A."/>
            <person name="Weissenbach J."/>
            <person name="Zambounis A."/>
            <person name="Wincker P."/>
            <person name="Boyen C."/>
        </authorList>
    </citation>
    <scope>NUCLEOTIDE SEQUENCE [LARGE SCALE GENOMIC DNA]</scope>
    <source>
        <strain evidence="3">cv. Stackhouse</strain>
    </source>
</reference>
<protein>
    <submittedName>
        <fullName evidence="2">Uncharacterized protein</fullName>
    </submittedName>
</protein>
<dbReference type="GeneID" id="17325247"/>
<gene>
    <name evidence="2" type="ORF">CHC_T00005876001</name>
</gene>
<proteinExistence type="predicted"/>
<name>R7QHU8_CHOCR</name>
<evidence type="ECO:0000256" key="1">
    <source>
        <dbReference type="SAM" id="MobiDB-lite"/>
    </source>
</evidence>
<dbReference type="RefSeq" id="XP_005717530.1">
    <property type="nucleotide sequence ID" value="XM_005717473.1"/>
</dbReference>
<evidence type="ECO:0000313" key="3">
    <source>
        <dbReference type="Proteomes" id="UP000012073"/>
    </source>
</evidence>
<dbReference type="KEGG" id="ccp:CHC_T00005876001"/>
<keyword evidence="3" id="KW-1185">Reference proteome</keyword>
<dbReference type="EMBL" id="HG001858">
    <property type="protein sequence ID" value="CDF37659.1"/>
    <property type="molecule type" value="Genomic_DNA"/>
</dbReference>
<feature type="compositionally biased region" description="Basic and acidic residues" evidence="1">
    <location>
        <begin position="11"/>
        <end position="20"/>
    </location>
</feature>
<dbReference type="Proteomes" id="UP000012073">
    <property type="component" value="Unassembled WGS sequence"/>
</dbReference>
<sequence length="50" mass="5375">MLSRRRCSVGRAKEMDDRNSRAAKQNNVRVMARKTGLGVVVASVGAESGV</sequence>
<dbReference type="Gramene" id="CDF37659">
    <property type="protein sequence ID" value="CDF37659"/>
    <property type="gene ID" value="CHC_T00005876001"/>
</dbReference>
<accession>R7QHU8</accession>